<evidence type="ECO:0000256" key="3">
    <source>
        <dbReference type="ARBA" id="ARBA00021495"/>
    </source>
</evidence>
<dbReference type="SUPFAM" id="SSF47226">
    <property type="entry name" value="Histidine-containing phosphotransfer domain, HPT domain"/>
    <property type="match status" value="1"/>
</dbReference>
<dbReference type="InterPro" id="IPR005467">
    <property type="entry name" value="His_kinase_dom"/>
</dbReference>
<feature type="domain" description="CheW-like" evidence="15">
    <location>
        <begin position="551"/>
        <end position="680"/>
    </location>
</feature>
<dbReference type="PRINTS" id="PR00344">
    <property type="entry name" value="BCTRLSENSOR"/>
</dbReference>
<dbReference type="CDD" id="cd00088">
    <property type="entry name" value="HPT"/>
    <property type="match status" value="1"/>
</dbReference>
<gene>
    <name evidence="17" type="ORF">HNP65_000678</name>
</gene>
<dbReference type="InterPro" id="IPR036641">
    <property type="entry name" value="HPT_dom_sf"/>
</dbReference>
<dbReference type="InterPro" id="IPR035891">
    <property type="entry name" value="CheY-binding_CheA"/>
</dbReference>
<feature type="compositionally biased region" description="Polar residues" evidence="13">
    <location>
        <begin position="137"/>
        <end position="148"/>
    </location>
</feature>
<dbReference type="Gene3D" id="1.20.120.160">
    <property type="entry name" value="HPT domain"/>
    <property type="match status" value="1"/>
</dbReference>
<dbReference type="InterPro" id="IPR003594">
    <property type="entry name" value="HATPase_dom"/>
</dbReference>
<evidence type="ECO:0000256" key="10">
    <source>
        <dbReference type="ARBA" id="ARBA00023012"/>
    </source>
</evidence>
<keyword evidence="12" id="KW-0175">Coiled coil</keyword>
<dbReference type="Gene3D" id="1.10.287.560">
    <property type="entry name" value="Histidine kinase CheA-like, homodimeric domain"/>
    <property type="match status" value="1"/>
</dbReference>
<evidence type="ECO:0000256" key="8">
    <source>
        <dbReference type="ARBA" id="ARBA00022777"/>
    </source>
</evidence>
<dbReference type="PANTHER" id="PTHR43395">
    <property type="entry name" value="SENSOR HISTIDINE KINASE CHEA"/>
    <property type="match status" value="1"/>
</dbReference>
<dbReference type="Gene3D" id="3.30.565.10">
    <property type="entry name" value="Histidine kinase-like ATPase, C-terminal domain"/>
    <property type="match status" value="1"/>
</dbReference>
<dbReference type="Gene3D" id="2.30.30.40">
    <property type="entry name" value="SH3 Domains"/>
    <property type="match status" value="1"/>
</dbReference>
<keyword evidence="5 11" id="KW-0597">Phosphoprotein</keyword>
<dbReference type="SUPFAM" id="SSF55052">
    <property type="entry name" value="CheY-binding domain of CheA"/>
    <property type="match status" value="1"/>
</dbReference>
<dbReference type="InterPro" id="IPR010808">
    <property type="entry name" value="CheA_P2-bd"/>
</dbReference>
<keyword evidence="6 17" id="KW-0808">Transferase</keyword>
<evidence type="ECO:0000256" key="7">
    <source>
        <dbReference type="ARBA" id="ARBA00022741"/>
    </source>
</evidence>
<evidence type="ECO:0000256" key="13">
    <source>
        <dbReference type="SAM" id="MobiDB-lite"/>
    </source>
</evidence>
<dbReference type="GO" id="GO:0005524">
    <property type="term" value="F:ATP binding"/>
    <property type="evidence" value="ECO:0007669"/>
    <property type="project" value="UniProtKB-KW"/>
</dbReference>
<evidence type="ECO:0000256" key="11">
    <source>
        <dbReference type="PROSITE-ProRule" id="PRU00110"/>
    </source>
</evidence>
<evidence type="ECO:0000256" key="6">
    <source>
        <dbReference type="ARBA" id="ARBA00022679"/>
    </source>
</evidence>
<dbReference type="RefSeq" id="WP_184618927.1">
    <property type="nucleotide sequence ID" value="NZ_JACHEX010000001.1"/>
</dbReference>
<dbReference type="PROSITE" id="PS50109">
    <property type="entry name" value="HIS_KIN"/>
    <property type="match status" value="1"/>
</dbReference>
<dbReference type="EC" id="2.7.13.3" evidence="2"/>
<dbReference type="InterPro" id="IPR008207">
    <property type="entry name" value="Sig_transdc_His_kin_Hpt_dom"/>
</dbReference>
<evidence type="ECO:0000259" key="16">
    <source>
        <dbReference type="PROSITE" id="PS50894"/>
    </source>
</evidence>
<evidence type="ECO:0000256" key="9">
    <source>
        <dbReference type="ARBA" id="ARBA00022840"/>
    </source>
</evidence>
<dbReference type="SUPFAM" id="SSF55874">
    <property type="entry name" value="ATPase domain of HSP90 chaperone/DNA topoisomerase II/histidine kinase"/>
    <property type="match status" value="1"/>
</dbReference>
<dbReference type="InterPro" id="IPR036890">
    <property type="entry name" value="HATPase_C_sf"/>
</dbReference>
<dbReference type="Proteomes" id="UP000555828">
    <property type="component" value="Unassembled WGS sequence"/>
</dbReference>
<comment type="caution">
    <text evidence="17">The sequence shown here is derived from an EMBL/GenBank/DDBJ whole genome shotgun (WGS) entry which is preliminary data.</text>
</comment>
<keyword evidence="8 17" id="KW-0418">Kinase</keyword>
<dbReference type="PROSITE" id="PS50851">
    <property type="entry name" value="CHEW"/>
    <property type="match status" value="1"/>
</dbReference>
<accession>A0A841GF51</accession>
<keyword evidence="7" id="KW-0547">Nucleotide-binding</keyword>
<dbReference type="FunFam" id="3.30.565.10:FF:000016">
    <property type="entry name" value="Chemotaxis protein CheA, putative"/>
    <property type="match status" value="1"/>
</dbReference>
<dbReference type="Pfam" id="PF01584">
    <property type="entry name" value="CheW"/>
    <property type="match status" value="1"/>
</dbReference>
<dbReference type="InterPro" id="IPR002545">
    <property type="entry name" value="CheW-lke_dom"/>
</dbReference>
<dbReference type="InterPro" id="IPR036061">
    <property type="entry name" value="CheW-like_dom_sf"/>
</dbReference>
<dbReference type="InterPro" id="IPR004358">
    <property type="entry name" value="Sig_transdc_His_kin-like_C"/>
</dbReference>
<dbReference type="AlphaFoldDB" id="A0A841GF51"/>
<dbReference type="InterPro" id="IPR037052">
    <property type="entry name" value="CheA-like_P2_sf"/>
</dbReference>
<dbReference type="Pfam" id="PF07194">
    <property type="entry name" value="P2"/>
    <property type="match status" value="1"/>
</dbReference>
<keyword evidence="10" id="KW-0902">Two-component regulatory system</keyword>
<dbReference type="SMART" id="SM00073">
    <property type="entry name" value="HPT"/>
    <property type="match status" value="1"/>
</dbReference>
<evidence type="ECO:0000313" key="18">
    <source>
        <dbReference type="Proteomes" id="UP000555828"/>
    </source>
</evidence>
<keyword evidence="9" id="KW-0067">ATP-binding</keyword>
<evidence type="ECO:0000256" key="12">
    <source>
        <dbReference type="SAM" id="Coils"/>
    </source>
</evidence>
<dbReference type="InterPro" id="IPR004105">
    <property type="entry name" value="CheA-like_dim"/>
</dbReference>
<dbReference type="Pfam" id="PF02518">
    <property type="entry name" value="HATPase_c"/>
    <property type="match status" value="1"/>
</dbReference>
<feature type="modified residue" description="Phosphohistidine" evidence="11">
    <location>
        <position position="46"/>
    </location>
</feature>
<proteinExistence type="predicted"/>
<reference evidence="17 18" key="1">
    <citation type="submission" date="2020-08" db="EMBL/GenBank/DDBJ databases">
        <title>Genomic Encyclopedia of Type Strains, Phase IV (KMG-IV): sequencing the most valuable type-strain genomes for metagenomic binning, comparative biology and taxonomic classification.</title>
        <authorList>
            <person name="Goeker M."/>
        </authorList>
    </citation>
    <scope>NUCLEOTIDE SEQUENCE [LARGE SCALE GENOMIC DNA]</scope>
    <source>
        <strain evidence="17 18">DSM 13481</strain>
    </source>
</reference>
<feature type="region of interest" description="Disordered" evidence="13">
    <location>
        <begin position="135"/>
        <end position="165"/>
    </location>
</feature>
<dbReference type="SUPFAM" id="SSF47384">
    <property type="entry name" value="Homodimeric domain of signal transducing histidine kinase"/>
    <property type="match status" value="1"/>
</dbReference>
<protein>
    <recommendedName>
        <fullName evidence="3">Chemotaxis protein CheA</fullName>
        <ecNumber evidence="2">2.7.13.3</ecNumber>
    </recommendedName>
</protein>
<evidence type="ECO:0000313" key="17">
    <source>
        <dbReference type="EMBL" id="MBB6062256.1"/>
    </source>
</evidence>
<dbReference type="CDD" id="cd16916">
    <property type="entry name" value="HATPase_CheA-like"/>
    <property type="match status" value="1"/>
</dbReference>
<feature type="domain" description="HPt" evidence="16">
    <location>
        <begin position="1"/>
        <end position="103"/>
    </location>
</feature>
<dbReference type="GO" id="GO:0006935">
    <property type="term" value="P:chemotaxis"/>
    <property type="evidence" value="ECO:0007669"/>
    <property type="project" value="UniProtKB-KW"/>
</dbReference>
<evidence type="ECO:0000256" key="5">
    <source>
        <dbReference type="ARBA" id="ARBA00022553"/>
    </source>
</evidence>
<dbReference type="PROSITE" id="PS50894">
    <property type="entry name" value="HPT"/>
    <property type="match status" value="1"/>
</dbReference>
<sequence>MSYEEYLSVFIDEGREYVQQLNDALLDLEKNPEDMEYINVAFRALHTLKGMAGTMGFENMAKLCHRMENYLDAVRSGKVSIDSDKLDYLFNGLDLIEKMLEKIASEGSEEIDEDVSGLVEIFEKLAQGEIVGKKQSKSTVTVENPQDNNDSEKSEPKEEAEEEADYMYEEDEALLHVVNEARKKGYDVIYTKVILAENVQLKSARMYMVFHGIEELGGEIIKSVPSVEDIENEKFDREVELYVIAKVEPLKLQEKLSAISEVEKVIVKKVEIKHKSEVKEKAKEEKKAEKHEEKKKNIKITQTVRVDIEKLDTLMNLMGELVIARSRIIDILKKYNIKEVDESLAQLSRITLDLQNIVMKVRMVPISYVFNRFPRMVRDISKNLGKEINFVMKGEDTELDRTFVEEIGDPLVHLIRNALDHGIETKEERIAKGKSPVGTLILSARHEGNNVVIEVEDDGRGLDREKILKKAIEKGLVDEVKASSLPDEKVYEFLFMPGFSTKEQVSELSGRGVGMDVVKNTVESLNGTVHIESKKGVGTKVIIKLPLTLAIIQALLVKVDKYIYAIPISVIDSTLIVLPEEIQMVQNKEVIVKRGEVIPIIKLWDVLGIKHNEELDELNVVVVKVANRKYGIAVDTLIGQEDIVIKSLGKLFADVKEFSGGATLGDGSIALIIDTLNLVE</sequence>
<dbReference type="Pfam" id="PF01627">
    <property type="entry name" value="Hpt"/>
    <property type="match status" value="1"/>
</dbReference>
<dbReference type="GO" id="GO:0000155">
    <property type="term" value="F:phosphorelay sensor kinase activity"/>
    <property type="evidence" value="ECO:0007669"/>
    <property type="project" value="InterPro"/>
</dbReference>
<comment type="catalytic activity">
    <reaction evidence="1">
        <text>ATP + protein L-histidine = ADP + protein N-phospho-L-histidine.</text>
        <dbReference type="EC" id="2.7.13.3"/>
    </reaction>
</comment>
<name>A0A841GF51_9BACT</name>
<keyword evidence="18" id="KW-1185">Reference proteome</keyword>
<dbReference type="SMART" id="SM00387">
    <property type="entry name" value="HATPase_c"/>
    <property type="match status" value="1"/>
</dbReference>
<dbReference type="InterPro" id="IPR036097">
    <property type="entry name" value="HisK_dim/P_sf"/>
</dbReference>
<evidence type="ECO:0000256" key="1">
    <source>
        <dbReference type="ARBA" id="ARBA00000085"/>
    </source>
</evidence>
<evidence type="ECO:0000256" key="4">
    <source>
        <dbReference type="ARBA" id="ARBA00022500"/>
    </source>
</evidence>
<dbReference type="PANTHER" id="PTHR43395:SF1">
    <property type="entry name" value="CHEMOTAXIS PROTEIN CHEA"/>
    <property type="match status" value="1"/>
</dbReference>
<dbReference type="InterPro" id="IPR037006">
    <property type="entry name" value="CheA-like_homodim_sf"/>
</dbReference>
<dbReference type="EMBL" id="JACHEX010000001">
    <property type="protein sequence ID" value="MBB6062256.1"/>
    <property type="molecule type" value="Genomic_DNA"/>
</dbReference>
<feature type="coiled-coil region" evidence="12">
    <location>
        <begin position="272"/>
        <end position="301"/>
    </location>
</feature>
<evidence type="ECO:0000259" key="14">
    <source>
        <dbReference type="PROSITE" id="PS50109"/>
    </source>
</evidence>
<dbReference type="SMART" id="SM01231">
    <property type="entry name" value="H-kinase_dim"/>
    <property type="match status" value="1"/>
</dbReference>
<dbReference type="SUPFAM" id="SSF50341">
    <property type="entry name" value="CheW-like"/>
    <property type="match status" value="1"/>
</dbReference>
<feature type="domain" description="Histidine kinase" evidence="14">
    <location>
        <begin position="299"/>
        <end position="549"/>
    </location>
</feature>
<evidence type="ECO:0000259" key="15">
    <source>
        <dbReference type="PROSITE" id="PS50851"/>
    </source>
</evidence>
<dbReference type="GO" id="GO:0005737">
    <property type="term" value="C:cytoplasm"/>
    <property type="evidence" value="ECO:0007669"/>
    <property type="project" value="InterPro"/>
</dbReference>
<dbReference type="InterPro" id="IPR051315">
    <property type="entry name" value="Bact_Chemotaxis_CheA"/>
</dbReference>
<dbReference type="CDD" id="cd00731">
    <property type="entry name" value="CheA_reg"/>
    <property type="match status" value="1"/>
</dbReference>
<organism evidence="17 18">
    <name type="scientific">Thermosipho japonicus</name>
    <dbReference type="NCBI Taxonomy" id="90323"/>
    <lineage>
        <taxon>Bacteria</taxon>
        <taxon>Thermotogati</taxon>
        <taxon>Thermotogota</taxon>
        <taxon>Thermotogae</taxon>
        <taxon>Thermotogales</taxon>
        <taxon>Fervidobacteriaceae</taxon>
        <taxon>Thermosipho</taxon>
    </lineage>
</organism>
<keyword evidence="4" id="KW-0145">Chemotaxis</keyword>
<evidence type="ECO:0000256" key="2">
    <source>
        <dbReference type="ARBA" id="ARBA00012438"/>
    </source>
</evidence>
<dbReference type="SMART" id="SM00260">
    <property type="entry name" value="CheW"/>
    <property type="match status" value="1"/>
</dbReference>
<dbReference type="Gene3D" id="3.30.70.1110">
    <property type="entry name" value="Histidine kinase CheA-like, P2 response regulator-binding domain"/>
    <property type="match status" value="1"/>
</dbReference>
<dbReference type="Pfam" id="PF02895">
    <property type="entry name" value="H-kinase_dim"/>
    <property type="match status" value="1"/>
</dbReference>